<accession>A0A5E8BEK8</accession>
<dbReference type="GO" id="GO:0005762">
    <property type="term" value="C:mitochondrial large ribosomal subunit"/>
    <property type="evidence" value="ECO:0007669"/>
    <property type="project" value="TreeGrafter"/>
</dbReference>
<dbReference type="GeneID" id="43581386"/>
<keyword evidence="3" id="KW-0687">Ribonucleoprotein</keyword>
<evidence type="ECO:0000313" key="5">
    <source>
        <dbReference type="Proteomes" id="UP000398389"/>
    </source>
</evidence>
<dbReference type="OrthoDB" id="432645at2759"/>
<dbReference type="PANTHER" id="PTHR15680:SF9">
    <property type="entry name" value="LARGE RIBOSOMAL SUBUNIT PROTEIN BL19M"/>
    <property type="match status" value="1"/>
</dbReference>
<sequence length="186" mass="21019">MFRAIARAHPAVAFARAATLKPITPILSRSYQISTKQFKTIKVYAPLPKKTPGSPLKTNLTGAVEKSLIYKHDPAGWRSALIDRTKPDTCLRPGDIVRVLKNDKTHFSGMVIAIKRNGLASSFLLRNKITGLGVESRYMVYSPTIRSIEIVRRPMKPKRRAKLYYVRGSTKHDVGELETEIKQKRF</sequence>
<dbReference type="EMBL" id="CABVLU010000002">
    <property type="protein sequence ID" value="VVT50035.1"/>
    <property type="molecule type" value="Genomic_DNA"/>
</dbReference>
<comment type="similarity">
    <text evidence="1">Belongs to the bacterial ribosomal protein bL19 family.</text>
</comment>
<organism evidence="4 5">
    <name type="scientific">Magnusiomyces paraingens</name>
    <dbReference type="NCBI Taxonomy" id="2606893"/>
    <lineage>
        <taxon>Eukaryota</taxon>
        <taxon>Fungi</taxon>
        <taxon>Dikarya</taxon>
        <taxon>Ascomycota</taxon>
        <taxon>Saccharomycotina</taxon>
        <taxon>Dipodascomycetes</taxon>
        <taxon>Dipodascales</taxon>
        <taxon>Dipodascaceae</taxon>
        <taxon>Magnusiomyces</taxon>
    </lineage>
</organism>
<dbReference type="SUPFAM" id="SSF50104">
    <property type="entry name" value="Translation proteins SH3-like domain"/>
    <property type="match status" value="1"/>
</dbReference>
<dbReference type="PRINTS" id="PR00061">
    <property type="entry name" value="RIBOSOMALL19"/>
</dbReference>
<dbReference type="InterPro" id="IPR001857">
    <property type="entry name" value="Ribosomal_bL19"/>
</dbReference>
<reference evidence="4 5" key="1">
    <citation type="submission" date="2019-09" db="EMBL/GenBank/DDBJ databases">
        <authorList>
            <person name="Brejova B."/>
        </authorList>
    </citation>
    <scope>NUCLEOTIDE SEQUENCE [LARGE SCALE GENOMIC DNA]</scope>
</reference>
<proteinExistence type="inferred from homology"/>
<evidence type="ECO:0000256" key="1">
    <source>
        <dbReference type="ARBA" id="ARBA00005781"/>
    </source>
</evidence>
<evidence type="ECO:0000256" key="2">
    <source>
        <dbReference type="ARBA" id="ARBA00022980"/>
    </source>
</evidence>
<dbReference type="AlphaFoldDB" id="A0A5E8BEK8"/>
<dbReference type="Proteomes" id="UP000398389">
    <property type="component" value="Unassembled WGS sequence"/>
</dbReference>
<dbReference type="PANTHER" id="PTHR15680">
    <property type="entry name" value="RIBOSOMAL PROTEIN L19"/>
    <property type="match status" value="1"/>
</dbReference>
<dbReference type="InterPro" id="IPR038657">
    <property type="entry name" value="Ribosomal_bL19_sf"/>
</dbReference>
<evidence type="ECO:0008006" key="6">
    <source>
        <dbReference type="Google" id="ProtNLM"/>
    </source>
</evidence>
<dbReference type="GO" id="GO:0003735">
    <property type="term" value="F:structural constituent of ribosome"/>
    <property type="evidence" value="ECO:0007669"/>
    <property type="project" value="InterPro"/>
</dbReference>
<evidence type="ECO:0000313" key="4">
    <source>
        <dbReference type="EMBL" id="VVT50035.1"/>
    </source>
</evidence>
<name>A0A5E8BEK8_9ASCO</name>
<dbReference type="Gene3D" id="2.30.30.790">
    <property type="match status" value="1"/>
</dbReference>
<keyword evidence="2" id="KW-0689">Ribosomal protein</keyword>
<dbReference type="Pfam" id="PF01245">
    <property type="entry name" value="Ribosomal_L19"/>
    <property type="match status" value="1"/>
</dbReference>
<dbReference type="InterPro" id="IPR008991">
    <property type="entry name" value="Translation_prot_SH3-like_sf"/>
</dbReference>
<dbReference type="RefSeq" id="XP_031853177.1">
    <property type="nucleotide sequence ID" value="XM_031997286.1"/>
</dbReference>
<dbReference type="GO" id="GO:0006412">
    <property type="term" value="P:translation"/>
    <property type="evidence" value="ECO:0007669"/>
    <property type="project" value="InterPro"/>
</dbReference>
<protein>
    <recommendedName>
        <fullName evidence="6">KOW domain-containing protein</fullName>
    </recommendedName>
</protein>
<evidence type="ECO:0000256" key="3">
    <source>
        <dbReference type="ARBA" id="ARBA00023274"/>
    </source>
</evidence>
<keyword evidence="5" id="KW-1185">Reference proteome</keyword>
<gene>
    <name evidence="4" type="ORF">SAPINGB_P002568</name>
</gene>